<reference evidence="2" key="1">
    <citation type="submission" date="2020-01" db="EMBL/GenBank/DDBJ databases">
        <authorList>
            <consortium name="DOE Joint Genome Institute"/>
            <person name="Haridas S."/>
            <person name="Albert R."/>
            <person name="Binder M."/>
            <person name="Bloem J."/>
            <person name="Labutti K."/>
            <person name="Salamov A."/>
            <person name="Andreopoulos B."/>
            <person name="Baker S.E."/>
            <person name="Barry K."/>
            <person name="Bills G."/>
            <person name="Bluhm B.H."/>
            <person name="Cannon C."/>
            <person name="Castanera R."/>
            <person name="Culley D.E."/>
            <person name="Daum C."/>
            <person name="Ezra D."/>
            <person name="Gonzalez J.B."/>
            <person name="Henrissat B."/>
            <person name="Kuo A."/>
            <person name="Liang C."/>
            <person name="Lipzen A."/>
            <person name="Lutzoni F."/>
            <person name="Magnuson J."/>
            <person name="Mondo S."/>
            <person name="Nolan M."/>
            <person name="Ohm R."/>
            <person name="Pangilinan J."/>
            <person name="Park H.-J."/>
            <person name="Ramirez L."/>
            <person name="Alfaro M."/>
            <person name="Sun H."/>
            <person name="Tritt A."/>
            <person name="Yoshinaga Y."/>
            <person name="Zwiers L.-H."/>
            <person name="Turgeon B.G."/>
            <person name="Goodwin S.B."/>
            <person name="Spatafora J.W."/>
            <person name="Crous P.W."/>
            <person name="Grigoriev I.V."/>
        </authorList>
    </citation>
    <scope>NUCLEOTIDE SEQUENCE</scope>
    <source>
        <strain evidence="2">CBS 394.84</strain>
    </source>
</reference>
<dbReference type="EMBL" id="ML976614">
    <property type="protein sequence ID" value="KAF1851713.1"/>
    <property type="molecule type" value="Genomic_DNA"/>
</dbReference>
<comment type="caution">
    <text evidence="2">The sequence shown here is derived from an EMBL/GenBank/DDBJ whole genome shotgun (WGS) entry which is preliminary data.</text>
</comment>
<dbReference type="AlphaFoldDB" id="A0A9P4GSG6"/>
<dbReference type="RefSeq" id="XP_040794276.1">
    <property type="nucleotide sequence ID" value="XM_040936449.1"/>
</dbReference>
<name>A0A9P4GSG6_9PLEO</name>
<dbReference type="GeneID" id="63853699"/>
<feature type="region of interest" description="Disordered" evidence="1">
    <location>
        <begin position="1"/>
        <end position="23"/>
    </location>
</feature>
<gene>
    <name evidence="2" type="ORF">K460DRAFT_401730</name>
</gene>
<dbReference type="Proteomes" id="UP000800039">
    <property type="component" value="Unassembled WGS sequence"/>
</dbReference>
<evidence type="ECO:0000313" key="3">
    <source>
        <dbReference type="Proteomes" id="UP000800039"/>
    </source>
</evidence>
<sequence>MDQNQATTAPTARLRPWSPPPTQPTTWTLGELDKTPKALLTFPLVVVRTDLLLHIYFFNKFRSLTTFSSLPQDVPTTLATTTQLDNIRDVDEMLAWYHEYLRHLDEERGQINVDCCVDCGVKYLMQRFHEFGELKRIADGAQESETCECGCEERRLTVG</sequence>
<evidence type="ECO:0000313" key="2">
    <source>
        <dbReference type="EMBL" id="KAF1851713.1"/>
    </source>
</evidence>
<protein>
    <submittedName>
        <fullName evidence="2">Uncharacterized protein</fullName>
    </submittedName>
</protein>
<proteinExistence type="predicted"/>
<evidence type="ECO:0000256" key="1">
    <source>
        <dbReference type="SAM" id="MobiDB-lite"/>
    </source>
</evidence>
<keyword evidence="3" id="KW-1185">Reference proteome</keyword>
<organism evidence="2 3">
    <name type="scientific">Cucurbitaria berberidis CBS 394.84</name>
    <dbReference type="NCBI Taxonomy" id="1168544"/>
    <lineage>
        <taxon>Eukaryota</taxon>
        <taxon>Fungi</taxon>
        <taxon>Dikarya</taxon>
        <taxon>Ascomycota</taxon>
        <taxon>Pezizomycotina</taxon>
        <taxon>Dothideomycetes</taxon>
        <taxon>Pleosporomycetidae</taxon>
        <taxon>Pleosporales</taxon>
        <taxon>Pleosporineae</taxon>
        <taxon>Cucurbitariaceae</taxon>
        <taxon>Cucurbitaria</taxon>
    </lineage>
</organism>
<accession>A0A9P4GSG6</accession>
<feature type="compositionally biased region" description="Polar residues" evidence="1">
    <location>
        <begin position="1"/>
        <end position="10"/>
    </location>
</feature>